<keyword evidence="6" id="KW-0175">Coiled coil</keyword>
<feature type="domain" description="THO complex subunitTHOC2 N-terminal" evidence="9">
    <location>
        <begin position="637"/>
        <end position="697"/>
    </location>
</feature>
<feature type="compositionally biased region" description="Polar residues" evidence="7">
    <location>
        <begin position="1282"/>
        <end position="1301"/>
    </location>
</feature>
<name>W6US79_ECHGR</name>
<evidence type="ECO:0000256" key="3">
    <source>
        <dbReference type="ARBA" id="ARBA00019596"/>
    </source>
</evidence>
<keyword evidence="4" id="KW-0539">Nucleus</keyword>
<evidence type="ECO:0000256" key="2">
    <source>
        <dbReference type="ARBA" id="ARBA00007857"/>
    </source>
</evidence>
<dbReference type="InterPro" id="IPR021418">
    <property type="entry name" value="THO_THOC2_C"/>
</dbReference>
<dbReference type="PANTHER" id="PTHR21597">
    <property type="entry name" value="THO2 PROTEIN"/>
    <property type="match status" value="1"/>
</dbReference>
<sequence length="1563" mass="175287">MNTLSLLSTGSKFVSSCLKEWSRFGRANFIQQSKDDVDVCTQNLCDLFIKIISGEGRVDILNKLISELAKVFNDDDFSSKLADILWLLDVAMTDANDAQARDRFFQILSVCKGSTDSALLMERLSDETLEQISLISSHMQTRTRYVRIKTRLFYKQQKFNLLREESEGYAKLIVDLSNTPMGSAEVCITHVRSLIGYFDLDPNRVLDIILDVFEIRRDAFSLFIELLTLYQPDKADLTHILGHKFHFYQEREGTTPESLHRLAALLISSGLVDVDILFAHLQPPDATIHSGRLKSIRDAKSWRPVMHPTGSAIHGSLDNFIATGGLAPTVSGTGTGGSGSLLGDPSRPLGSGNDTDHWNGLNGGGSRRGGGALDTSDDSDDKKDAWLPENDVEIEDSAEFQFVNNQKLDLCTALANSGDWKAAQKVIDRFPGHWVGSYAPLNKAICNLVHFLIDQLYESKSTLPPSMLKRRKKPTPPELFLNQEDAKRLTIQQATTFGNLGRYILPIVGYLGPFVSSDVTLIVKLCRVCSVYVSDLMSKKAQPDAVYQAIFNMLDEAILPALNMVSANCCLAEEIWKLIRHLPYEHRLVYRLYGQWKHMSSQGEPALLRKRTTILIRTKALMKRLSKENVKQLGRHLGKLSHSNPGLLFDFMLHNIQMFTNLITPVVDSLKYVSSLGYDVLAFCLIEALASDKNKTDSLEMGSNLHGQFSFVTHKIFIALATFTGALCKKYQFDLAGILQYVLNQLKAGRSEDLLILQEIIHQMAGLDPYEEMTNEQLEAASGGEILLQEGGYYAQIRNARRNANRLKEALIENKVIMPLVFLMAQQRDAILYLDDPERHVKTAGRLYDQCQGTLVQFITFLSLQLSREEMQAQCFSIDQMMSEYSVPADTAFCLFRNLFLQKVAHLFEASIEKSGDDDKSVPANNKAAYVKAARTVIVDVAHSIEPLYPPRVWEELGTAFFATFWCLESGDLVFPSAAYQRQRHILRSQLDAIEQNSDLNSDKKRREKERCQTLMNRLSKEQDARRVHVDRIRAWLLSERDTWFQTMSATKTDTITQFLQFCVYPRVFYTASDAVYAAQFIHVLHQLKAAQFSTLICLDRIFNDITLPVSICTEKEAHRYGRFLCRVFEFVMRWHSSEEIFNQECGQYPGFVTVFRKGTNANTKADQLQFENYRHVVHKWHYRVTKAAVACLESGNYAQIRNALIVLTRILPHYPKIGQFGSAVERRVNKLKEEEKDRRPDLKASFSYFPSCTKNYAGVLRPLKANWVSEEEFHEVEQKPPTKTQLSSQHIQSSTLSQGSNPALAITEASVIAPPTTTAVVSTSTAPTSTRVSPPVDSTRTHTVSSSEGVVKPVVATTNSKSTRNPSVSSQKRVASNASCEGGNSSSIEHVSGDDLCDTKHRRNPSERSYGVSSSKRPRVSDPQQQQQQMKEDSPTLVSSKEIRRLQRKRAAAAVLLGNPAGNVAPSDVDGRGNKDSVAYLDLDDTHTSSAAPSSKKSRKGGPPRLPVSMEKQRMEEEGVDHRHRRSPASGSHRRHRSTRRASGGGSPSTPPTAAQLRHTRK</sequence>
<dbReference type="InterPro" id="IPR032302">
    <property type="entry name" value="THOC2_N"/>
</dbReference>
<dbReference type="GO" id="GO:0006406">
    <property type="term" value="P:mRNA export from nucleus"/>
    <property type="evidence" value="ECO:0007669"/>
    <property type="project" value="InterPro"/>
</dbReference>
<dbReference type="CTD" id="36337293"/>
<dbReference type="OMA" id="QERWTCI"/>
<dbReference type="GO" id="GO:0000445">
    <property type="term" value="C:THO complex part of transcription export complex"/>
    <property type="evidence" value="ECO:0007669"/>
    <property type="project" value="TreeGrafter"/>
</dbReference>
<evidence type="ECO:0000259" key="10">
    <source>
        <dbReference type="Pfam" id="PF16134"/>
    </source>
</evidence>
<evidence type="ECO:0000256" key="4">
    <source>
        <dbReference type="ARBA" id="ARBA00023242"/>
    </source>
</evidence>
<feature type="region of interest" description="Disordered" evidence="7">
    <location>
        <begin position="332"/>
        <end position="384"/>
    </location>
</feature>
<dbReference type="InterPro" id="IPR040007">
    <property type="entry name" value="Tho2"/>
</dbReference>
<evidence type="ECO:0000259" key="9">
    <source>
        <dbReference type="Pfam" id="PF11732"/>
    </source>
</evidence>
<dbReference type="GO" id="GO:0003729">
    <property type="term" value="F:mRNA binding"/>
    <property type="evidence" value="ECO:0007669"/>
    <property type="project" value="TreeGrafter"/>
</dbReference>
<feature type="domain" description="THO complex subunit 2 N-terminal" evidence="10">
    <location>
        <begin position="16"/>
        <end position="465"/>
    </location>
</feature>
<feature type="coiled-coil region" evidence="6">
    <location>
        <begin position="977"/>
        <end position="1025"/>
    </location>
</feature>
<evidence type="ECO:0000313" key="11">
    <source>
        <dbReference type="EMBL" id="EUB63496.1"/>
    </source>
</evidence>
<keyword evidence="12" id="KW-1185">Reference proteome</keyword>
<evidence type="ECO:0000256" key="7">
    <source>
        <dbReference type="SAM" id="MobiDB-lite"/>
    </source>
</evidence>
<feature type="domain" description="THO complex subunitTHOC2 C-terminal" evidence="8">
    <location>
        <begin position="954"/>
        <end position="1246"/>
    </location>
</feature>
<comment type="subunit">
    <text evidence="5">Component of the THO subcomplex, which is composed of THOC1, THOC2, THOC3, THOC5, THOC6 and THOC7. The THO subcomplex interacts with DDX39B to form the THO-DDX39B complex which multimerizes into a 28-subunit tetrameric assembly. Component of the transcription/export (TREX) complex at least composed of ALYREF/THOC4, DDX39B, SARNP/CIP29, CHTOP and the THO subcomplex; in the complex interacts with THOC1, THOC3, THOC5, THOC7 and DDX39B. TREX seems to have a dynamic structure involving ATP-dependent remodeling. Interacts with POLDIP3 and ZC3H11A.</text>
</comment>
<dbReference type="Pfam" id="PF11732">
    <property type="entry name" value="Thoc2"/>
    <property type="match status" value="1"/>
</dbReference>
<evidence type="ECO:0000259" key="8">
    <source>
        <dbReference type="Pfam" id="PF11262"/>
    </source>
</evidence>
<evidence type="ECO:0000256" key="5">
    <source>
        <dbReference type="ARBA" id="ARBA00047033"/>
    </source>
</evidence>
<dbReference type="GeneID" id="36337293"/>
<protein>
    <recommendedName>
        <fullName evidence="3">THO complex subunit 2</fullName>
    </recommendedName>
</protein>
<dbReference type="KEGG" id="egl:EGR_01578"/>
<dbReference type="Proteomes" id="UP000019149">
    <property type="component" value="Unassembled WGS sequence"/>
</dbReference>
<feature type="compositionally biased region" description="Basic and acidic residues" evidence="7">
    <location>
        <begin position="1512"/>
        <end position="1522"/>
    </location>
</feature>
<comment type="caution">
    <text evidence="11">The sequence shown here is derived from an EMBL/GenBank/DDBJ whole genome shotgun (WGS) entry which is preliminary data.</text>
</comment>
<dbReference type="RefSeq" id="XP_024354692.1">
    <property type="nucleotide sequence ID" value="XM_024490827.1"/>
</dbReference>
<dbReference type="Pfam" id="PF11262">
    <property type="entry name" value="Tho2"/>
    <property type="match status" value="1"/>
</dbReference>
<feature type="compositionally biased region" description="Basic residues" evidence="7">
    <location>
        <begin position="1523"/>
        <end position="1541"/>
    </location>
</feature>
<evidence type="ECO:0000313" key="12">
    <source>
        <dbReference type="Proteomes" id="UP000019149"/>
    </source>
</evidence>
<dbReference type="PANTHER" id="PTHR21597:SF0">
    <property type="entry name" value="THO COMPLEX SUBUNIT 2"/>
    <property type="match status" value="1"/>
</dbReference>
<feature type="compositionally biased region" description="Gly residues" evidence="7">
    <location>
        <begin position="361"/>
        <end position="372"/>
    </location>
</feature>
<reference evidence="11 12" key="1">
    <citation type="journal article" date="2013" name="Nat. Genet.">
        <title>The genome of the hydatid tapeworm Echinococcus granulosus.</title>
        <authorList>
            <person name="Zheng H."/>
            <person name="Zhang W."/>
            <person name="Zhang L."/>
            <person name="Zhang Z."/>
            <person name="Li J."/>
            <person name="Lu G."/>
            <person name="Zhu Y."/>
            <person name="Wang Y."/>
            <person name="Huang Y."/>
            <person name="Liu J."/>
            <person name="Kang H."/>
            <person name="Chen J."/>
            <person name="Wang L."/>
            <person name="Chen A."/>
            <person name="Yu S."/>
            <person name="Gao Z."/>
            <person name="Jin L."/>
            <person name="Gu W."/>
            <person name="Wang Z."/>
            <person name="Zhao L."/>
            <person name="Shi B."/>
            <person name="Wen H."/>
            <person name="Lin R."/>
            <person name="Jones M.K."/>
            <person name="Brejova B."/>
            <person name="Vinar T."/>
            <person name="Zhao G."/>
            <person name="McManus D.P."/>
            <person name="Chen Z."/>
            <person name="Zhou Y."/>
            <person name="Wang S."/>
        </authorList>
    </citation>
    <scope>NUCLEOTIDE SEQUENCE [LARGE SCALE GENOMIC DNA]</scope>
</reference>
<dbReference type="Pfam" id="PF16134">
    <property type="entry name" value="THOC2_N"/>
    <property type="match status" value="2"/>
</dbReference>
<feature type="region of interest" description="Disordered" evidence="7">
    <location>
        <begin position="1320"/>
        <end position="1446"/>
    </location>
</feature>
<accession>W6US79</accession>
<dbReference type="OrthoDB" id="29024at2759"/>
<feature type="compositionally biased region" description="Low complexity" evidence="7">
    <location>
        <begin position="341"/>
        <end position="352"/>
    </location>
</feature>
<dbReference type="EMBL" id="APAU02000006">
    <property type="protein sequence ID" value="EUB63496.1"/>
    <property type="molecule type" value="Genomic_DNA"/>
</dbReference>
<feature type="region of interest" description="Disordered" evidence="7">
    <location>
        <begin position="1275"/>
        <end position="1301"/>
    </location>
</feature>
<dbReference type="STRING" id="6210.W6US79"/>
<comment type="subcellular location">
    <subcellularLocation>
        <location evidence="1">Nucleus</location>
    </subcellularLocation>
</comment>
<feature type="compositionally biased region" description="Polar residues" evidence="7">
    <location>
        <begin position="1357"/>
        <end position="1390"/>
    </location>
</feature>
<evidence type="ECO:0000256" key="6">
    <source>
        <dbReference type="SAM" id="Coils"/>
    </source>
</evidence>
<feature type="region of interest" description="Disordered" evidence="7">
    <location>
        <begin position="1461"/>
        <end position="1563"/>
    </location>
</feature>
<proteinExistence type="inferred from homology"/>
<dbReference type="GO" id="GO:0006397">
    <property type="term" value="P:mRNA processing"/>
    <property type="evidence" value="ECO:0007669"/>
    <property type="project" value="InterPro"/>
</dbReference>
<gene>
    <name evidence="11" type="ORF">EGR_01578</name>
</gene>
<feature type="domain" description="THO complex subunit 2 N-terminal" evidence="10">
    <location>
        <begin position="492"/>
        <end position="635"/>
    </location>
</feature>
<organism evidence="11 12">
    <name type="scientific">Echinococcus granulosus</name>
    <name type="common">Hydatid tapeworm</name>
    <dbReference type="NCBI Taxonomy" id="6210"/>
    <lineage>
        <taxon>Eukaryota</taxon>
        <taxon>Metazoa</taxon>
        <taxon>Spiralia</taxon>
        <taxon>Lophotrochozoa</taxon>
        <taxon>Platyhelminthes</taxon>
        <taxon>Cestoda</taxon>
        <taxon>Eucestoda</taxon>
        <taxon>Cyclophyllidea</taxon>
        <taxon>Taeniidae</taxon>
        <taxon>Echinococcus</taxon>
        <taxon>Echinococcus granulosus group</taxon>
    </lineage>
</organism>
<comment type="similarity">
    <text evidence="2">Belongs to the THOC2 family.</text>
</comment>
<feature type="compositionally biased region" description="Low complexity" evidence="7">
    <location>
        <begin position="1320"/>
        <end position="1337"/>
    </location>
</feature>
<dbReference type="InterPro" id="IPR021726">
    <property type="entry name" value="THO_THOC2_N"/>
</dbReference>
<evidence type="ECO:0000256" key="1">
    <source>
        <dbReference type="ARBA" id="ARBA00004123"/>
    </source>
</evidence>